<dbReference type="AlphaFoldDB" id="A0A8J6J893"/>
<dbReference type="Proteomes" id="UP000607645">
    <property type="component" value="Unassembled WGS sequence"/>
</dbReference>
<accession>A0A8J6J893</accession>
<dbReference type="InterPro" id="IPR021560">
    <property type="entry name" value="DUF3021"/>
</dbReference>
<keyword evidence="1" id="KW-1133">Transmembrane helix</keyword>
<gene>
    <name evidence="2" type="ORF">H8S62_12730</name>
</gene>
<keyword evidence="1" id="KW-0472">Membrane</keyword>
<dbReference type="EMBL" id="JACOPQ010000010">
    <property type="protein sequence ID" value="MBC5737872.1"/>
    <property type="molecule type" value="Genomic_DNA"/>
</dbReference>
<keyword evidence="3" id="KW-1185">Reference proteome</keyword>
<dbReference type="RefSeq" id="WP_186919676.1">
    <property type="nucleotide sequence ID" value="NZ_JACOPQ010000010.1"/>
</dbReference>
<evidence type="ECO:0000256" key="1">
    <source>
        <dbReference type="SAM" id="Phobius"/>
    </source>
</evidence>
<reference evidence="2" key="1">
    <citation type="submission" date="2020-08" db="EMBL/GenBank/DDBJ databases">
        <title>Genome public.</title>
        <authorList>
            <person name="Liu C."/>
            <person name="Sun Q."/>
        </authorList>
    </citation>
    <scope>NUCLEOTIDE SEQUENCE</scope>
    <source>
        <strain evidence="2">NSJ-52</strain>
    </source>
</reference>
<proteinExistence type="predicted"/>
<feature type="transmembrane region" description="Helical" evidence="1">
    <location>
        <begin position="113"/>
        <end position="134"/>
    </location>
</feature>
<sequence>MKKKVLFKSLFGLLSGVALGQLIAIVISAVKGDGSFYAVIPELVNDFGGEQSAVIVQTILLGVSGAIVGAASVIWELDRWSLTKQTGAHFCLFAIPFIIVTYVLYWVPRSVGGVAASVIVLVVIYAAIWCGAYFSAKRNIQKINDQLHRE</sequence>
<comment type="caution">
    <text evidence="2">The sequence shown here is derived from an EMBL/GenBank/DDBJ whole genome shotgun (WGS) entry which is preliminary data.</text>
</comment>
<keyword evidence="1" id="KW-0812">Transmembrane</keyword>
<dbReference type="Pfam" id="PF11457">
    <property type="entry name" value="DUF3021"/>
    <property type="match status" value="1"/>
</dbReference>
<feature type="transmembrane region" description="Helical" evidence="1">
    <location>
        <begin position="87"/>
        <end position="107"/>
    </location>
</feature>
<organism evidence="2 3">
    <name type="scientific">Lawsonibacter faecis</name>
    <dbReference type="NCBI Taxonomy" id="2763052"/>
    <lineage>
        <taxon>Bacteria</taxon>
        <taxon>Bacillati</taxon>
        <taxon>Bacillota</taxon>
        <taxon>Clostridia</taxon>
        <taxon>Eubacteriales</taxon>
        <taxon>Oscillospiraceae</taxon>
        <taxon>Lawsonibacter</taxon>
    </lineage>
</organism>
<evidence type="ECO:0000313" key="3">
    <source>
        <dbReference type="Proteomes" id="UP000607645"/>
    </source>
</evidence>
<name>A0A8J6J893_9FIRM</name>
<feature type="transmembrane region" description="Helical" evidence="1">
    <location>
        <begin position="52"/>
        <end position="75"/>
    </location>
</feature>
<evidence type="ECO:0000313" key="2">
    <source>
        <dbReference type="EMBL" id="MBC5737872.1"/>
    </source>
</evidence>
<protein>
    <submittedName>
        <fullName evidence="2">DUF3021 domain-containing protein</fullName>
    </submittedName>
</protein>